<organism evidence="1 2">
    <name type="scientific">Fusarium solani subsp. cucurbitae</name>
    <name type="common">Neocosmosporum cucurbitae</name>
    <dbReference type="NCBI Taxonomy" id="2747967"/>
    <lineage>
        <taxon>Eukaryota</taxon>
        <taxon>Fungi</taxon>
        <taxon>Dikarya</taxon>
        <taxon>Ascomycota</taxon>
        <taxon>Pezizomycotina</taxon>
        <taxon>Sordariomycetes</taxon>
        <taxon>Hypocreomycetidae</taxon>
        <taxon>Hypocreales</taxon>
        <taxon>Nectriaceae</taxon>
        <taxon>Fusarium</taxon>
        <taxon>Fusarium solani species complex</taxon>
    </lineage>
</organism>
<sequence length="130" mass="14209">MFVFHKHSTVHQSYTITSSQSSYQQHICSPPTDKMKVTALVLLALGGSAMAAKHHNCGCNVRGQYNVALSQATCALWGATQIHTHFDGYSCIDKGTGRGIDGQPWENTCKQAWDVNFGGNPNDVLGKCWH</sequence>
<gene>
    <name evidence="1" type="ORF">LCI18_003234</name>
</gene>
<evidence type="ECO:0000313" key="1">
    <source>
        <dbReference type="EMBL" id="UPK92299.1"/>
    </source>
</evidence>
<name>A0ACD3YTI3_FUSSC</name>
<evidence type="ECO:0000313" key="2">
    <source>
        <dbReference type="Proteomes" id="UP000830768"/>
    </source>
</evidence>
<accession>A0ACD3YTI3</accession>
<protein>
    <submittedName>
        <fullName evidence="1">Uncharacterized protein</fullName>
    </submittedName>
</protein>
<keyword evidence="2" id="KW-1185">Reference proteome</keyword>
<dbReference type="EMBL" id="CP090032">
    <property type="protein sequence ID" value="UPK92299.1"/>
    <property type="molecule type" value="Genomic_DNA"/>
</dbReference>
<proteinExistence type="predicted"/>
<dbReference type="Proteomes" id="UP000830768">
    <property type="component" value="Chromosome 3"/>
</dbReference>
<reference evidence="1" key="1">
    <citation type="submission" date="2021-11" db="EMBL/GenBank/DDBJ databases">
        <title>Fusarium solani-melongenae Genome sequencing and assembly.</title>
        <authorList>
            <person name="Xie S."/>
            <person name="Huang L."/>
            <person name="Zhang X."/>
        </authorList>
    </citation>
    <scope>NUCLEOTIDE SEQUENCE</scope>
    <source>
        <strain evidence="1">CRI 24-3</strain>
    </source>
</reference>